<evidence type="ECO:0000313" key="11">
    <source>
        <dbReference type="EMBL" id="VDK70625.1"/>
    </source>
</evidence>
<dbReference type="GO" id="GO:0006493">
    <property type="term" value="P:protein O-linked glycosylation"/>
    <property type="evidence" value="ECO:0007669"/>
    <property type="project" value="TreeGrafter"/>
</dbReference>
<dbReference type="InterPro" id="IPR002659">
    <property type="entry name" value="Glyco_trans_31"/>
</dbReference>
<evidence type="ECO:0000313" key="12">
    <source>
        <dbReference type="Proteomes" id="UP000277928"/>
    </source>
</evidence>
<evidence type="ECO:0000256" key="5">
    <source>
        <dbReference type="ARBA" id="ARBA00022692"/>
    </source>
</evidence>
<reference evidence="11 12" key="1">
    <citation type="submission" date="2018-08" db="EMBL/GenBank/DDBJ databases">
        <authorList>
            <person name="Laetsch R D."/>
            <person name="Stevens L."/>
            <person name="Kumar S."/>
            <person name="Blaxter L. M."/>
        </authorList>
    </citation>
    <scope>NUCLEOTIDE SEQUENCE [LARGE SCALE GENOMIC DNA]</scope>
</reference>
<evidence type="ECO:0000256" key="9">
    <source>
        <dbReference type="ARBA" id="ARBA00023136"/>
    </source>
</evidence>
<keyword evidence="6" id="KW-0735">Signal-anchor</keyword>
<evidence type="ECO:0000256" key="4">
    <source>
        <dbReference type="ARBA" id="ARBA00022679"/>
    </source>
</evidence>
<keyword evidence="5" id="KW-0812">Transmembrane</keyword>
<dbReference type="Proteomes" id="UP000277928">
    <property type="component" value="Unassembled WGS sequence"/>
</dbReference>
<protein>
    <recommendedName>
        <fullName evidence="10">Hexosyltransferase</fullName>
        <ecNumber evidence="10">2.4.1.-</ecNumber>
    </recommendedName>
</protein>
<keyword evidence="8 10" id="KW-0333">Golgi apparatus</keyword>
<dbReference type="STRING" id="42156.A0A3P6SSG8"/>
<keyword evidence="4" id="KW-0808">Transferase</keyword>
<dbReference type="GO" id="GO:0000139">
    <property type="term" value="C:Golgi membrane"/>
    <property type="evidence" value="ECO:0007669"/>
    <property type="project" value="UniProtKB-SubCell"/>
</dbReference>
<dbReference type="GO" id="GO:0016758">
    <property type="term" value="F:hexosyltransferase activity"/>
    <property type="evidence" value="ECO:0007669"/>
    <property type="project" value="InterPro"/>
</dbReference>
<dbReference type="OrthoDB" id="6355886at2759"/>
<dbReference type="Pfam" id="PF01762">
    <property type="entry name" value="Galactosyl_T"/>
    <property type="match status" value="1"/>
</dbReference>
<gene>
    <name evidence="11" type="ORF">NLS_LOCUS1170</name>
</gene>
<comment type="similarity">
    <text evidence="2 10">Belongs to the glycosyltransferase 31 family.</text>
</comment>
<dbReference type="Gene3D" id="3.90.550.50">
    <property type="match status" value="1"/>
</dbReference>
<organism evidence="11 12">
    <name type="scientific">Litomosoides sigmodontis</name>
    <name type="common">Filarial nematode worm</name>
    <dbReference type="NCBI Taxonomy" id="42156"/>
    <lineage>
        <taxon>Eukaryota</taxon>
        <taxon>Metazoa</taxon>
        <taxon>Ecdysozoa</taxon>
        <taxon>Nematoda</taxon>
        <taxon>Chromadorea</taxon>
        <taxon>Rhabditida</taxon>
        <taxon>Spirurina</taxon>
        <taxon>Spiruromorpha</taxon>
        <taxon>Filarioidea</taxon>
        <taxon>Onchocercidae</taxon>
        <taxon>Litomosoides</taxon>
    </lineage>
</organism>
<comment type="subcellular location">
    <subcellularLocation>
        <location evidence="1 10">Golgi apparatus membrane</location>
        <topology evidence="1 10">Single-pass type II membrane protein</topology>
    </subcellularLocation>
</comment>
<evidence type="ECO:0000256" key="10">
    <source>
        <dbReference type="RuleBase" id="RU363063"/>
    </source>
</evidence>
<evidence type="ECO:0000256" key="7">
    <source>
        <dbReference type="ARBA" id="ARBA00022989"/>
    </source>
</evidence>
<evidence type="ECO:0000256" key="3">
    <source>
        <dbReference type="ARBA" id="ARBA00022676"/>
    </source>
</evidence>
<keyword evidence="7" id="KW-1133">Transmembrane helix</keyword>
<evidence type="ECO:0000256" key="8">
    <source>
        <dbReference type="ARBA" id="ARBA00023034"/>
    </source>
</evidence>
<dbReference type="OMA" id="RSHINTH"/>
<keyword evidence="9" id="KW-0472">Membrane</keyword>
<name>A0A3P6SSG8_LITSI</name>
<dbReference type="PANTHER" id="PTHR11214">
    <property type="entry name" value="BETA-1,3-N-ACETYLGLUCOSAMINYLTRANSFERASE"/>
    <property type="match status" value="1"/>
</dbReference>
<proteinExistence type="inferred from homology"/>
<dbReference type="EMBL" id="UYRX01000038">
    <property type="protein sequence ID" value="VDK70625.1"/>
    <property type="molecule type" value="Genomic_DNA"/>
</dbReference>
<evidence type="ECO:0000256" key="6">
    <source>
        <dbReference type="ARBA" id="ARBA00022968"/>
    </source>
</evidence>
<keyword evidence="3 10" id="KW-0328">Glycosyltransferase</keyword>
<dbReference type="EC" id="2.4.1.-" evidence="10"/>
<sequence length="385" mass="44123">MQHPTSRPVVDDSHDGSQTELLEFASKIFVPLMMLIYSTYRKLRNFSTQQETSALNSSSQRSSSSLAKALEFRYAWHKINQYNEIFQPFMHLIEPSVCTKKKHATMLLYLTVPPDQDGFTIRNLIRNTWATEAKHNDIEVIFSIGIRTEAELYHTSGTDAIFEESLQFQDILMANFVDKWDNLLLKWWSNNYYHSSRCSQIPLMASMDSDAVLFGENLKKFLDNPSNTFDGYLGCTILSKQPIIRDNSDRYYVSELQWPGEVLPDYCSGTMIIENVQACKKISYVMPQLGIHYITGFRIFDVLTGPVAQAAGLKLRNIPGIQPWLPVDDICHPHILVIHSVEAKKLAALSYYRQQCCNEYNKYRKCPFNGTINFNFMSSNSGALV</sequence>
<keyword evidence="12" id="KW-1185">Reference proteome</keyword>
<dbReference type="PANTHER" id="PTHR11214:SF3">
    <property type="entry name" value="BETA-1,3-GALACTOSYLTRANSFERASE 6"/>
    <property type="match status" value="1"/>
</dbReference>
<dbReference type="AlphaFoldDB" id="A0A3P6SSG8"/>
<evidence type="ECO:0000256" key="1">
    <source>
        <dbReference type="ARBA" id="ARBA00004323"/>
    </source>
</evidence>
<evidence type="ECO:0000256" key="2">
    <source>
        <dbReference type="ARBA" id="ARBA00008661"/>
    </source>
</evidence>
<accession>A0A3P6SSG8</accession>